<evidence type="ECO:0000256" key="7">
    <source>
        <dbReference type="PROSITE-ProRule" id="PRU00027"/>
    </source>
</evidence>
<evidence type="ECO:0000313" key="11">
    <source>
        <dbReference type="Proteomes" id="UP001327560"/>
    </source>
</evidence>
<feature type="compositionally biased region" description="Acidic residues" evidence="8">
    <location>
        <begin position="715"/>
        <end position="725"/>
    </location>
</feature>
<dbReference type="Pfam" id="PF04937">
    <property type="entry name" value="DUF659"/>
    <property type="match status" value="1"/>
</dbReference>
<dbReference type="Proteomes" id="UP001327560">
    <property type="component" value="Chromosome 6"/>
</dbReference>
<dbReference type="PANTHER" id="PTHR32166:SF123">
    <property type="entry name" value="BED-TYPE DOMAIN-CONTAINING PROTEIN"/>
    <property type="match status" value="1"/>
</dbReference>
<dbReference type="Pfam" id="PF02892">
    <property type="entry name" value="zf-BED"/>
    <property type="match status" value="1"/>
</dbReference>
<dbReference type="GO" id="GO:0003677">
    <property type="term" value="F:DNA binding"/>
    <property type="evidence" value="ECO:0007669"/>
    <property type="project" value="UniProtKB-KW"/>
</dbReference>
<reference evidence="10 11" key="1">
    <citation type="submission" date="2023-10" db="EMBL/GenBank/DDBJ databases">
        <title>Chromosome-scale genome assembly provides insights into flower coloration mechanisms of Canna indica.</title>
        <authorList>
            <person name="Li C."/>
        </authorList>
    </citation>
    <scope>NUCLEOTIDE SEQUENCE [LARGE SCALE GENOMIC DNA]</scope>
    <source>
        <tissue evidence="10">Flower</tissue>
    </source>
</reference>
<name>A0AAQ3KRL1_9LILI</name>
<keyword evidence="3 7" id="KW-0863">Zinc-finger</keyword>
<evidence type="ECO:0000313" key="10">
    <source>
        <dbReference type="EMBL" id="WOL10682.1"/>
    </source>
</evidence>
<evidence type="ECO:0000259" key="9">
    <source>
        <dbReference type="PROSITE" id="PS50808"/>
    </source>
</evidence>
<evidence type="ECO:0000256" key="2">
    <source>
        <dbReference type="ARBA" id="ARBA00022723"/>
    </source>
</evidence>
<keyword evidence="4" id="KW-0862">Zinc</keyword>
<dbReference type="EMBL" id="CP136895">
    <property type="protein sequence ID" value="WOL10682.1"/>
    <property type="molecule type" value="Genomic_DNA"/>
</dbReference>
<dbReference type="GO" id="GO:0008270">
    <property type="term" value="F:zinc ion binding"/>
    <property type="evidence" value="ECO:0007669"/>
    <property type="project" value="UniProtKB-KW"/>
</dbReference>
<evidence type="ECO:0000256" key="4">
    <source>
        <dbReference type="ARBA" id="ARBA00022833"/>
    </source>
</evidence>
<gene>
    <name evidence="10" type="ORF">Cni_G19441</name>
</gene>
<protein>
    <recommendedName>
        <fullName evidence="9">BED-type domain-containing protein</fullName>
    </recommendedName>
</protein>
<dbReference type="PANTHER" id="PTHR32166">
    <property type="entry name" value="OSJNBA0013A04.12 PROTEIN"/>
    <property type="match status" value="1"/>
</dbReference>
<evidence type="ECO:0000256" key="3">
    <source>
        <dbReference type="ARBA" id="ARBA00022771"/>
    </source>
</evidence>
<evidence type="ECO:0000256" key="8">
    <source>
        <dbReference type="SAM" id="MobiDB-lite"/>
    </source>
</evidence>
<accession>A0AAQ3KRL1</accession>
<dbReference type="GO" id="GO:0046983">
    <property type="term" value="F:protein dimerization activity"/>
    <property type="evidence" value="ECO:0007669"/>
    <property type="project" value="InterPro"/>
</dbReference>
<organism evidence="10 11">
    <name type="scientific">Canna indica</name>
    <name type="common">Indian-shot</name>
    <dbReference type="NCBI Taxonomy" id="4628"/>
    <lineage>
        <taxon>Eukaryota</taxon>
        <taxon>Viridiplantae</taxon>
        <taxon>Streptophyta</taxon>
        <taxon>Embryophyta</taxon>
        <taxon>Tracheophyta</taxon>
        <taxon>Spermatophyta</taxon>
        <taxon>Magnoliopsida</taxon>
        <taxon>Liliopsida</taxon>
        <taxon>Zingiberales</taxon>
        <taxon>Cannaceae</taxon>
        <taxon>Canna</taxon>
    </lineage>
</organism>
<dbReference type="InterPro" id="IPR003656">
    <property type="entry name" value="Znf_BED"/>
</dbReference>
<comment type="subcellular location">
    <subcellularLocation>
        <location evidence="1">Nucleus</location>
    </subcellularLocation>
</comment>
<keyword evidence="11" id="KW-1185">Reference proteome</keyword>
<evidence type="ECO:0000256" key="5">
    <source>
        <dbReference type="ARBA" id="ARBA00023125"/>
    </source>
</evidence>
<dbReference type="InterPro" id="IPR007021">
    <property type="entry name" value="DUF659"/>
</dbReference>
<evidence type="ECO:0000256" key="1">
    <source>
        <dbReference type="ARBA" id="ARBA00004123"/>
    </source>
</evidence>
<dbReference type="SUPFAM" id="SSF53098">
    <property type="entry name" value="Ribonuclease H-like"/>
    <property type="match status" value="1"/>
</dbReference>
<dbReference type="InterPro" id="IPR012337">
    <property type="entry name" value="RNaseH-like_sf"/>
</dbReference>
<dbReference type="PROSITE" id="PS50808">
    <property type="entry name" value="ZF_BED"/>
    <property type="match status" value="1"/>
</dbReference>
<feature type="compositionally biased region" description="Acidic residues" evidence="8">
    <location>
        <begin position="694"/>
        <end position="703"/>
    </location>
</feature>
<dbReference type="Pfam" id="PF05699">
    <property type="entry name" value="Dimer_Tnp_hAT"/>
    <property type="match status" value="1"/>
</dbReference>
<proteinExistence type="predicted"/>
<feature type="region of interest" description="Disordered" evidence="8">
    <location>
        <begin position="621"/>
        <end position="743"/>
    </location>
</feature>
<sequence>MAPKSQADPAWQHGVQLEKANHWQCIHCNMIYRGGGVTRLKAHLTGTSAQQAEFDRRATQEVDGGNYESRGGGDEEDVELEAGIRASLEHAAFERDHMYYPGSHFEYSIGSGSGGTSSVSSTSVVGSMDRSGYLKAEEAVEEAFVDSSQTSEQVPDSRKCNQQSILSNHGVYHPKGIGPGIAPPTSYEILCPYLEAEVDEIKKWIDGIKRQWGEYRCSLMCDSWTGLTRVSIINFLIYCNRRVVYHKSVNSSDEIHDSYYISKLMTENVVQVITDNGANFKRAGEIIEHDYPHIYWTPCAVHCVDLMMKDIGDIPMVKSTVKKAQQIIYFIYNHTWVHALMKNFAECEILRPRAARFATNFIALRLLQQKKAALRTMFTKPLYKVLRQVDMEKTPQMGHLYRYIHQAQEEIKRVMIAPTKYEHFIEIISRRWDNQMGCDIYIAGYYLNPAYLYKYDLGTVDSLLYPLRKVIQRMSGSHREVAQALNESKWFRDLFAISIRDTMDPAEWWLQFGTKTPTLRKIATRILSQTTSSSGCERNWSTFALIHTKPRNRLSYARLEKLNEDRDIPHVDPFDVKFVQSNADPIIDWWIAMETGPPLLDEPGEPPRPSPIISDVVESESQLEDTNSQALERDMTLAPLDSQRVRQVRRRSTSNYPSSQSKGKKKAEPSPSKANDNGKGKGKGKRPIDHLDAIEEVEEDKEDEPSVHSSSSTEDGGDDDDDDGAGGENNDVPSTPTPTDLWANEQYFDHYTQDQDHVARTGGTTWVYE</sequence>
<dbReference type="AlphaFoldDB" id="A0AAQ3KRL1"/>
<evidence type="ECO:0000256" key="6">
    <source>
        <dbReference type="ARBA" id="ARBA00023242"/>
    </source>
</evidence>
<dbReference type="GO" id="GO:0005634">
    <property type="term" value="C:nucleus"/>
    <property type="evidence" value="ECO:0007669"/>
    <property type="project" value="UniProtKB-SubCell"/>
</dbReference>
<keyword evidence="6" id="KW-0539">Nucleus</keyword>
<dbReference type="InterPro" id="IPR008906">
    <property type="entry name" value="HATC_C_dom"/>
</dbReference>
<feature type="domain" description="BED-type" evidence="9">
    <location>
        <begin position="5"/>
        <end position="62"/>
    </location>
</feature>
<keyword evidence="5" id="KW-0238">DNA-binding</keyword>
<keyword evidence="2" id="KW-0479">Metal-binding</keyword>